<comment type="similarity">
    <text evidence="3 10">Belongs to the FliL family.</text>
</comment>
<keyword evidence="9 10" id="KW-0472">Membrane</keyword>
<keyword evidence="12" id="KW-1185">Reference proteome</keyword>
<evidence type="ECO:0000256" key="6">
    <source>
        <dbReference type="ARBA" id="ARBA00022692"/>
    </source>
</evidence>
<dbReference type="GO" id="GO:0071973">
    <property type="term" value="P:bacterial-type flagellum-dependent cell motility"/>
    <property type="evidence" value="ECO:0007669"/>
    <property type="project" value="InterPro"/>
</dbReference>
<comment type="caution">
    <text evidence="11">The sequence shown here is derived from an EMBL/GenBank/DDBJ whole genome shotgun (WGS) entry which is preliminary data.</text>
</comment>
<evidence type="ECO:0000256" key="10">
    <source>
        <dbReference type="RuleBase" id="RU364125"/>
    </source>
</evidence>
<accession>A0A4R6AAF9</accession>
<gene>
    <name evidence="11" type="ORF">E2L08_12170</name>
</gene>
<dbReference type="Proteomes" id="UP000295701">
    <property type="component" value="Unassembled WGS sequence"/>
</dbReference>
<evidence type="ECO:0000256" key="3">
    <source>
        <dbReference type="ARBA" id="ARBA00008281"/>
    </source>
</evidence>
<protein>
    <recommendedName>
        <fullName evidence="10">Flagellar protein FliL</fullName>
    </recommendedName>
</protein>
<keyword evidence="4" id="KW-1003">Cell membrane</keyword>
<dbReference type="GO" id="GO:0005886">
    <property type="term" value="C:plasma membrane"/>
    <property type="evidence" value="ECO:0007669"/>
    <property type="project" value="UniProtKB-SubCell"/>
</dbReference>
<organism evidence="11 12">
    <name type="scientific">Palleronia sediminis</name>
    <dbReference type="NCBI Taxonomy" id="2547833"/>
    <lineage>
        <taxon>Bacteria</taxon>
        <taxon>Pseudomonadati</taxon>
        <taxon>Pseudomonadota</taxon>
        <taxon>Alphaproteobacteria</taxon>
        <taxon>Rhodobacterales</taxon>
        <taxon>Roseobacteraceae</taxon>
        <taxon>Palleronia</taxon>
    </lineage>
</organism>
<keyword evidence="11" id="KW-0969">Cilium</keyword>
<dbReference type="GO" id="GO:0009425">
    <property type="term" value="C:bacterial-type flagellum basal body"/>
    <property type="evidence" value="ECO:0007669"/>
    <property type="project" value="InterPro"/>
</dbReference>
<keyword evidence="10" id="KW-0997">Cell inner membrane</keyword>
<dbReference type="Pfam" id="PF03748">
    <property type="entry name" value="FliL"/>
    <property type="match status" value="1"/>
</dbReference>
<feature type="transmembrane region" description="Helical" evidence="10">
    <location>
        <begin position="17"/>
        <end position="37"/>
    </location>
</feature>
<sequence length="169" mass="17392">MDAAAESGPVKKGGGKGLVLGAILGLLLGGAGFYAVWSGMVFGPRDGAGGADDASAAAESASAWREVPGTGDIAFLPVDPIVVSLTSGQAQHLRFAAQLEVGSAHVDEVAYLMPRVVDAMNSYLRAVDPAEFSAPGAIINLRAQLMRRVALVVGEGRVRDILVMEFVLS</sequence>
<evidence type="ECO:0000256" key="5">
    <source>
        <dbReference type="ARBA" id="ARBA00022500"/>
    </source>
</evidence>
<dbReference type="AlphaFoldDB" id="A0A4R6AAF9"/>
<comment type="function">
    <text evidence="1 10">Controls the rotational direction of flagella during chemotaxis.</text>
</comment>
<evidence type="ECO:0000256" key="4">
    <source>
        <dbReference type="ARBA" id="ARBA00022475"/>
    </source>
</evidence>
<keyword evidence="6 10" id="KW-0812">Transmembrane</keyword>
<keyword evidence="5 10" id="KW-0145">Chemotaxis</keyword>
<dbReference type="OrthoDB" id="7619358at2"/>
<evidence type="ECO:0000256" key="9">
    <source>
        <dbReference type="ARBA" id="ARBA00023136"/>
    </source>
</evidence>
<keyword evidence="11" id="KW-0966">Cell projection</keyword>
<dbReference type="GO" id="GO:0006935">
    <property type="term" value="P:chemotaxis"/>
    <property type="evidence" value="ECO:0007669"/>
    <property type="project" value="UniProtKB-KW"/>
</dbReference>
<evidence type="ECO:0000313" key="12">
    <source>
        <dbReference type="Proteomes" id="UP000295701"/>
    </source>
</evidence>
<reference evidence="11 12" key="1">
    <citation type="submission" date="2019-03" db="EMBL/GenBank/DDBJ databases">
        <title>Primorskyibacter sp. SS33 isolated from sediments.</title>
        <authorList>
            <person name="Xunke S."/>
        </authorList>
    </citation>
    <scope>NUCLEOTIDE SEQUENCE [LARGE SCALE GENOMIC DNA]</scope>
    <source>
        <strain evidence="11 12">SS33</strain>
    </source>
</reference>
<keyword evidence="8 10" id="KW-1133">Transmembrane helix</keyword>
<name>A0A4R6AAF9_9RHOB</name>
<keyword evidence="7 10" id="KW-0283">Flagellar rotation</keyword>
<dbReference type="EMBL" id="SNAA01000013">
    <property type="protein sequence ID" value="TDL78246.1"/>
    <property type="molecule type" value="Genomic_DNA"/>
</dbReference>
<proteinExistence type="inferred from homology"/>
<evidence type="ECO:0000313" key="11">
    <source>
        <dbReference type="EMBL" id="TDL78246.1"/>
    </source>
</evidence>
<evidence type="ECO:0000256" key="7">
    <source>
        <dbReference type="ARBA" id="ARBA00022779"/>
    </source>
</evidence>
<evidence type="ECO:0000256" key="2">
    <source>
        <dbReference type="ARBA" id="ARBA00004162"/>
    </source>
</evidence>
<keyword evidence="11" id="KW-0282">Flagellum</keyword>
<evidence type="ECO:0000256" key="8">
    <source>
        <dbReference type="ARBA" id="ARBA00022989"/>
    </source>
</evidence>
<comment type="subcellular location">
    <subcellularLocation>
        <location evidence="10">Cell inner membrane</location>
    </subcellularLocation>
    <subcellularLocation>
        <location evidence="2">Cell membrane</location>
        <topology evidence="2">Single-pass membrane protein</topology>
    </subcellularLocation>
</comment>
<evidence type="ECO:0000256" key="1">
    <source>
        <dbReference type="ARBA" id="ARBA00002254"/>
    </source>
</evidence>
<dbReference type="InterPro" id="IPR005503">
    <property type="entry name" value="FliL"/>
</dbReference>